<evidence type="ECO:0000313" key="2">
    <source>
        <dbReference type="Proteomes" id="UP001530377"/>
    </source>
</evidence>
<organism evidence="1 2">
    <name type="scientific">Cyclostephanos tholiformis</name>
    <dbReference type="NCBI Taxonomy" id="382380"/>
    <lineage>
        <taxon>Eukaryota</taxon>
        <taxon>Sar</taxon>
        <taxon>Stramenopiles</taxon>
        <taxon>Ochrophyta</taxon>
        <taxon>Bacillariophyta</taxon>
        <taxon>Coscinodiscophyceae</taxon>
        <taxon>Thalassiosirophycidae</taxon>
        <taxon>Stephanodiscales</taxon>
        <taxon>Stephanodiscaceae</taxon>
        <taxon>Cyclostephanos</taxon>
    </lineage>
</organism>
<keyword evidence="2" id="KW-1185">Reference proteome</keyword>
<protein>
    <submittedName>
        <fullName evidence="1">Uncharacterized protein</fullName>
    </submittedName>
</protein>
<sequence>MLDAVRSIATGRPRPGHTVVGAGTYRDGMGGWMALAREYARLATTTSSTTYDAHVTIDSADLEAPRPLTLAARKRFAHGPEEVALYASRSGEVTTIEHLAHTTPEYLKEAGGAMARIFFV</sequence>
<dbReference type="Proteomes" id="UP001530377">
    <property type="component" value="Unassembled WGS sequence"/>
</dbReference>
<proteinExistence type="predicted"/>
<evidence type="ECO:0000313" key="1">
    <source>
        <dbReference type="EMBL" id="KAL3806853.1"/>
    </source>
</evidence>
<reference evidence="1 2" key="1">
    <citation type="submission" date="2024-10" db="EMBL/GenBank/DDBJ databases">
        <title>Updated reference genomes for cyclostephanoid diatoms.</title>
        <authorList>
            <person name="Roberts W.R."/>
            <person name="Alverson A.J."/>
        </authorList>
    </citation>
    <scope>NUCLEOTIDE SEQUENCE [LARGE SCALE GENOMIC DNA]</scope>
    <source>
        <strain evidence="1 2">AJA228-03</strain>
    </source>
</reference>
<comment type="caution">
    <text evidence="1">The sequence shown here is derived from an EMBL/GenBank/DDBJ whole genome shotgun (WGS) entry which is preliminary data.</text>
</comment>
<gene>
    <name evidence="1" type="ORF">ACHAXA_008241</name>
</gene>
<dbReference type="AlphaFoldDB" id="A0ABD3R2D1"/>
<dbReference type="EMBL" id="JALLPB020000720">
    <property type="protein sequence ID" value="KAL3806853.1"/>
    <property type="molecule type" value="Genomic_DNA"/>
</dbReference>
<name>A0ABD3R2D1_9STRA</name>
<accession>A0ABD3R2D1</accession>